<protein>
    <submittedName>
        <fullName evidence="1">Uncharacterized protein</fullName>
    </submittedName>
</protein>
<dbReference type="AlphaFoldDB" id="A0A9P7QPL2"/>
<gene>
    <name evidence="1" type="ORF">E4U09_005038</name>
</gene>
<name>A0A9P7QPL2_9HYPO</name>
<evidence type="ECO:0000313" key="1">
    <source>
        <dbReference type="EMBL" id="KAG6301584.1"/>
    </source>
</evidence>
<proteinExistence type="predicted"/>
<keyword evidence="2" id="KW-1185">Reference proteome</keyword>
<reference evidence="1 2" key="1">
    <citation type="journal article" date="2020" name="bioRxiv">
        <title>Whole genome comparisons of ergot fungi reveals the divergence and evolution of species within the genus Claviceps are the result of varying mechanisms driving genome evolution and host range expansion.</title>
        <authorList>
            <person name="Wyka S.A."/>
            <person name="Mondo S.J."/>
            <person name="Liu M."/>
            <person name="Dettman J."/>
            <person name="Nalam V."/>
            <person name="Broders K.D."/>
        </authorList>
    </citation>
    <scope>NUCLEOTIDE SEQUENCE [LARGE SCALE GENOMIC DNA]</scope>
    <source>
        <strain evidence="1 2">Clav52</strain>
    </source>
</reference>
<sequence>MDSHATPIQTAQTSASAEFTRGLIDYLIDQLQKCNNLPAVQDGAQWAQLKARMDVIDNTLTNDQDTVRVIRGDVSGIEQNMTRFQGDMRGLREDFGVL</sequence>
<accession>A0A9P7QPL2</accession>
<dbReference type="Proteomes" id="UP000707071">
    <property type="component" value="Unassembled WGS sequence"/>
</dbReference>
<dbReference type="EMBL" id="SRRH01000041">
    <property type="protein sequence ID" value="KAG6301584.1"/>
    <property type="molecule type" value="Genomic_DNA"/>
</dbReference>
<evidence type="ECO:0000313" key="2">
    <source>
        <dbReference type="Proteomes" id="UP000707071"/>
    </source>
</evidence>
<comment type="caution">
    <text evidence="1">The sequence shown here is derived from an EMBL/GenBank/DDBJ whole genome shotgun (WGS) entry which is preliminary data.</text>
</comment>
<organism evidence="1 2">
    <name type="scientific">Claviceps aff. purpurea</name>
    <dbReference type="NCBI Taxonomy" id="1967640"/>
    <lineage>
        <taxon>Eukaryota</taxon>
        <taxon>Fungi</taxon>
        <taxon>Dikarya</taxon>
        <taxon>Ascomycota</taxon>
        <taxon>Pezizomycotina</taxon>
        <taxon>Sordariomycetes</taxon>
        <taxon>Hypocreomycetidae</taxon>
        <taxon>Hypocreales</taxon>
        <taxon>Clavicipitaceae</taxon>
        <taxon>Claviceps</taxon>
    </lineage>
</organism>